<reference evidence="9" key="1">
    <citation type="submission" date="2021-03" db="EMBL/GenBank/DDBJ databases">
        <title>Antimicrobial resistance genes in bacteria isolated from Japanese honey, and their potential for conferring macrolide and lincosamide resistance in the American foulbrood pathogen Paenibacillus larvae.</title>
        <authorList>
            <person name="Okamoto M."/>
            <person name="Kumagai M."/>
            <person name="Kanamori H."/>
            <person name="Takamatsu D."/>
        </authorList>
    </citation>
    <scope>NUCLEOTIDE SEQUENCE</scope>
    <source>
        <strain evidence="9">J27TS8</strain>
    </source>
</reference>
<dbReference type="InterPro" id="IPR002491">
    <property type="entry name" value="ABC_transptr_periplasmic_BD"/>
</dbReference>
<evidence type="ECO:0000256" key="6">
    <source>
        <dbReference type="SAM" id="MobiDB-lite"/>
    </source>
</evidence>
<evidence type="ECO:0000256" key="4">
    <source>
        <dbReference type="ARBA" id="ARBA00022729"/>
    </source>
</evidence>
<dbReference type="GO" id="GO:0005886">
    <property type="term" value="C:plasma membrane"/>
    <property type="evidence" value="ECO:0007669"/>
    <property type="project" value="UniProtKB-SubCell"/>
</dbReference>
<evidence type="ECO:0000256" key="5">
    <source>
        <dbReference type="SAM" id="Coils"/>
    </source>
</evidence>
<keyword evidence="4 7" id="KW-0732">Signal</keyword>
<dbReference type="Proteomes" id="UP000682111">
    <property type="component" value="Unassembled WGS sequence"/>
</dbReference>
<organism evidence="9 10">
    <name type="scientific">Robertmurraya siralis</name>
    <dbReference type="NCBI Taxonomy" id="77777"/>
    <lineage>
        <taxon>Bacteria</taxon>
        <taxon>Bacillati</taxon>
        <taxon>Bacillota</taxon>
        <taxon>Bacilli</taxon>
        <taxon>Bacillales</taxon>
        <taxon>Bacillaceae</taxon>
        <taxon>Robertmurraya</taxon>
    </lineage>
</organism>
<gene>
    <name evidence="9" type="ORF">J27TS8_32730</name>
</gene>
<evidence type="ECO:0000313" key="9">
    <source>
        <dbReference type="EMBL" id="GIN63280.1"/>
    </source>
</evidence>
<dbReference type="PANTHER" id="PTHR30532">
    <property type="entry name" value="IRON III DICITRATE-BINDING PERIPLASMIC PROTEIN"/>
    <property type="match status" value="1"/>
</dbReference>
<evidence type="ECO:0000256" key="7">
    <source>
        <dbReference type="SAM" id="SignalP"/>
    </source>
</evidence>
<dbReference type="GO" id="GO:0030288">
    <property type="term" value="C:outer membrane-bounded periplasmic space"/>
    <property type="evidence" value="ECO:0007669"/>
    <property type="project" value="TreeGrafter"/>
</dbReference>
<dbReference type="PROSITE" id="PS51257">
    <property type="entry name" value="PROKAR_LIPOPROTEIN"/>
    <property type="match status" value="1"/>
</dbReference>
<feature type="compositionally biased region" description="Basic and acidic residues" evidence="6">
    <location>
        <begin position="28"/>
        <end position="42"/>
    </location>
</feature>
<keyword evidence="3" id="KW-0813">Transport</keyword>
<evidence type="ECO:0000259" key="8">
    <source>
        <dbReference type="PROSITE" id="PS50983"/>
    </source>
</evidence>
<feature type="signal peptide" evidence="7">
    <location>
        <begin position="1"/>
        <end position="21"/>
    </location>
</feature>
<dbReference type="Pfam" id="PF01497">
    <property type="entry name" value="Peripla_BP_2"/>
    <property type="match status" value="1"/>
</dbReference>
<comment type="caution">
    <text evidence="9">The sequence shown here is derived from an EMBL/GenBank/DDBJ whole genome shotgun (WGS) entry which is preliminary data.</text>
</comment>
<keyword evidence="5" id="KW-0175">Coiled coil</keyword>
<sequence>MNKCWKLGVAMLLTFSLAACNTSEESNSAEKEEPVETETKAEVEEAKEININYLGTEYTFPNPVENIVAASFESMEDSVALGIKPVGVLEVGGKIPEYLSELEGAALIGDKRAPSAEAILSLDPDAIIGTSKWGEDVMTQMNKLATTLPYSHISANWKDNLLALAALTNKTAEAEQLIADYEQKVADTKEKIANSDVSNKAVLMIRIRAGQMYVYPENVYFNPILYQDLGLTVPDVVAKAEAQAEISLETLSDVDPDIIFLQFEETENADAPKALDELQNNAIFKSLKAVQSGEVYVNTIAPLAEGGTAWSKTRFLDVLEENLLK</sequence>
<dbReference type="GO" id="GO:1901678">
    <property type="term" value="P:iron coordination entity transport"/>
    <property type="evidence" value="ECO:0007669"/>
    <property type="project" value="UniProtKB-ARBA"/>
</dbReference>
<feature type="chain" id="PRO_5039235276" evidence="7">
    <location>
        <begin position="22"/>
        <end position="325"/>
    </location>
</feature>
<feature type="region of interest" description="Disordered" evidence="6">
    <location>
        <begin position="23"/>
        <end position="42"/>
    </location>
</feature>
<dbReference type="PANTHER" id="PTHR30532:SF10">
    <property type="entry name" value="IRON-UPTAKE SYSTEM-BINDING PROTEIN"/>
    <property type="match status" value="1"/>
</dbReference>
<evidence type="ECO:0000256" key="1">
    <source>
        <dbReference type="ARBA" id="ARBA00004193"/>
    </source>
</evidence>
<comment type="similarity">
    <text evidence="2">Belongs to the bacterial solute-binding protein 8 family.</text>
</comment>
<protein>
    <submittedName>
        <fullName evidence="9">Iron-uptake system-binding protein</fullName>
    </submittedName>
</protein>
<feature type="coiled-coil region" evidence="5">
    <location>
        <begin position="164"/>
        <end position="191"/>
    </location>
</feature>
<comment type="subcellular location">
    <subcellularLocation>
        <location evidence="1">Cell membrane</location>
        <topology evidence="1">Lipid-anchor</topology>
    </subcellularLocation>
</comment>
<dbReference type="InterPro" id="IPR051313">
    <property type="entry name" value="Bact_iron-sidero_bind"/>
</dbReference>
<dbReference type="AlphaFoldDB" id="A0A919WJT8"/>
<dbReference type="SUPFAM" id="SSF53807">
    <property type="entry name" value="Helical backbone' metal receptor"/>
    <property type="match status" value="1"/>
</dbReference>
<name>A0A919WJT8_9BACI</name>
<evidence type="ECO:0000256" key="3">
    <source>
        <dbReference type="ARBA" id="ARBA00022448"/>
    </source>
</evidence>
<dbReference type="Gene3D" id="3.40.50.1980">
    <property type="entry name" value="Nitrogenase molybdenum iron protein domain"/>
    <property type="match status" value="2"/>
</dbReference>
<evidence type="ECO:0000313" key="10">
    <source>
        <dbReference type="Proteomes" id="UP000682111"/>
    </source>
</evidence>
<dbReference type="PROSITE" id="PS50983">
    <property type="entry name" value="FE_B12_PBP"/>
    <property type="match status" value="1"/>
</dbReference>
<dbReference type="RefSeq" id="WP_212934102.1">
    <property type="nucleotide sequence ID" value="NZ_BORC01000005.1"/>
</dbReference>
<evidence type="ECO:0000256" key="2">
    <source>
        <dbReference type="ARBA" id="ARBA00008814"/>
    </source>
</evidence>
<accession>A0A919WJT8</accession>
<proteinExistence type="inferred from homology"/>
<feature type="domain" description="Fe/B12 periplasmic-binding" evidence="8">
    <location>
        <begin position="66"/>
        <end position="325"/>
    </location>
</feature>
<dbReference type="EMBL" id="BORC01000005">
    <property type="protein sequence ID" value="GIN63280.1"/>
    <property type="molecule type" value="Genomic_DNA"/>
</dbReference>
<keyword evidence="10" id="KW-1185">Reference proteome</keyword>